<dbReference type="Pfam" id="PF08448">
    <property type="entry name" value="PAS_4"/>
    <property type="match status" value="1"/>
</dbReference>
<dbReference type="EMBL" id="JTHE03000106">
    <property type="protein sequence ID" value="MCM1984951.1"/>
    <property type="molecule type" value="Genomic_DNA"/>
</dbReference>
<dbReference type="SUPFAM" id="SSF55073">
    <property type="entry name" value="Nucleotide cyclase"/>
    <property type="match status" value="1"/>
</dbReference>
<evidence type="ECO:0000259" key="3">
    <source>
        <dbReference type="PROSITE" id="PS50887"/>
    </source>
</evidence>
<dbReference type="InterPro" id="IPR050706">
    <property type="entry name" value="Cyclic-di-GMP_PDE-like"/>
</dbReference>
<dbReference type="SMART" id="SM00052">
    <property type="entry name" value="EAL"/>
    <property type="match status" value="1"/>
</dbReference>
<dbReference type="NCBIfam" id="TIGR00254">
    <property type="entry name" value="GGDEF"/>
    <property type="match status" value="1"/>
</dbReference>
<dbReference type="InterPro" id="IPR035919">
    <property type="entry name" value="EAL_sf"/>
</dbReference>
<evidence type="ECO:0000259" key="2">
    <source>
        <dbReference type="PROSITE" id="PS50883"/>
    </source>
</evidence>
<feature type="domain" description="PAS" evidence="1">
    <location>
        <begin position="34"/>
        <end position="107"/>
    </location>
</feature>
<sequence>MNLQLTNEHFLIGKNTAVGSWEGGEADQPNLLAAANLHQSLLELTQDAVIAVDHLGQIQLLNPQAEAFIGVTIDQVRHCPLADLLQFTLDAAEEAIADPVQQVLQTQQALVNRSGHCRMRRNPDSVAVKYSISPLYSQHLQVTGAMILLIQPAAAHPSAHFTSPADRDILTGLVNRPSFEAYLAQAVASTQGSRQQHVLCYLDLDQFNVVNDTCGHVAGDEVLRQISALFLKRVRKTDVLARLGGDEFGLILHQCDLDQAINVINLLQDAVQRFRFEWEGKIFSFSVSIGVAPLDGSSDPPSQVLSMVGLACDIAKGKGRNRLYVYQPQDPDLLYKRGVVQWIPTIYKALEEDRFFLHSQPITPVLSRSDIVVDQGPIFQEVLIRLEDETGGTIYPGKFIGAAERYGLMHLIDRWVIRQLFSHLQQINLAQQGSHHLYSVNLSGASFNDDQFLEFVQEQFELYQVPPHLICFEITETLAITNIGKASELIRQLKSLGCYFALDDFGSGMSSFGYLRHLPIDYLKIDGVFIKELLSSSVALEIVQAINRIAHVIGIKTVAEYVENAEVLEKLQSLGVDYAQGFGIAKPGPLRRV</sequence>
<dbReference type="InterPro" id="IPR035965">
    <property type="entry name" value="PAS-like_dom_sf"/>
</dbReference>
<dbReference type="PANTHER" id="PTHR33121:SF23">
    <property type="entry name" value="CYCLIC DI-GMP PHOSPHODIESTERASE PDEB"/>
    <property type="match status" value="1"/>
</dbReference>
<name>A0ABD4T8J1_9CYAN</name>
<dbReference type="InterPro" id="IPR000160">
    <property type="entry name" value="GGDEF_dom"/>
</dbReference>
<evidence type="ECO:0000259" key="1">
    <source>
        <dbReference type="PROSITE" id="PS50112"/>
    </source>
</evidence>
<organism evidence="4 5">
    <name type="scientific">Lyngbya confervoides BDU141951</name>
    <dbReference type="NCBI Taxonomy" id="1574623"/>
    <lineage>
        <taxon>Bacteria</taxon>
        <taxon>Bacillati</taxon>
        <taxon>Cyanobacteriota</taxon>
        <taxon>Cyanophyceae</taxon>
        <taxon>Oscillatoriophycideae</taxon>
        <taxon>Oscillatoriales</taxon>
        <taxon>Microcoleaceae</taxon>
        <taxon>Lyngbya</taxon>
    </lineage>
</organism>
<dbReference type="InterPro" id="IPR013656">
    <property type="entry name" value="PAS_4"/>
</dbReference>
<dbReference type="CDD" id="cd01949">
    <property type="entry name" value="GGDEF"/>
    <property type="match status" value="1"/>
</dbReference>
<dbReference type="CDD" id="cd01948">
    <property type="entry name" value="EAL"/>
    <property type="match status" value="1"/>
</dbReference>
<dbReference type="PROSITE" id="PS50883">
    <property type="entry name" value="EAL"/>
    <property type="match status" value="1"/>
</dbReference>
<dbReference type="InterPro" id="IPR001633">
    <property type="entry name" value="EAL_dom"/>
</dbReference>
<dbReference type="Gene3D" id="3.30.450.20">
    <property type="entry name" value="PAS domain"/>
    <property type="match status" value="1"/>
</dbReference>
<dbReference type="Proteomes" id="UP000031561">
    <property type="component" value="Unassembled WGS sequence"/>
</dbReference>
<proteinExistence type="predicted"/>
<dbReference type="Gene3D" id="3.20.20.450">
    <property type="entry name" value="EAL domain"/>
    <property type="match status" value="1"/>
</dbReference>
<dbReference type="SMART" id="SM00267">
    <property type="entry name" value="GGDEF"/>
    <property type="match status" value="1"/>
</dbReference>
<feature type="domain" description="GGDEF" evidence="3">
    <location>
        <begin position="195"/>
        <end position="328"/>
    </location>
</feature>
<evidence type="ECO:0000313" key="5">
    <source>
        <dbReference type="Proteomes" id="UP000031561"/>
    </source>
</evidence>
<accession>A0ABD4T8J1</accession>
<feature type="domain" description="EAL" evidence="2">
    <location>
        <begin position="339"/>
        <end position="593"/>
    </location>
</feature>
<dbReference type="RefSeq" id="WP_166277524.1">
    <property type="nucleotide sequence ID" value="NZ_JTHE03000106.1"/>
</dbReference>
<dbReference type="AlphaFoldDB" id="A0ABD4T8J1"/>
<dbReference type="InterPro" id="IPR043128">
    <property type="entry name" value="Rev_trsase/Diguanyl_cyclase"/>
</dbReference>
<keyword evidence="5" id="KW-1185">Reference proteome</keyword>
<evidence type="ECO:0000313" key="4">
    <source>
        <dbReference type="EMBL" id="MCM1984951.1"/>
    </source>
</evidence>
<comment type="caution">
    <text evidence="4">The sequence shown here is derived from an EMBL/GenBank/DDBJ whole genome shotgun (WGS) entry which is preliminary data.</text>
</comment>
<gene>
    <name evidence="4" type="ORF">QQ91_0019190</name>
</gene>
<dbReference type="InterPro" id="IPR000014">
    <property type="entry name" value="PAS"/>
</dbReference>
<dbReference type="Gene3D" id="3.30.70.270">
    <property type="match status" value="1"/>
</dbReference>
<protein>
    <submittedName>
        <fullName evidence="4">EAL domain-containing protein</fullName>
    </submittedName>
</protein>
<dbReference type="PROSITE" id="PS50112">
    <property type="entry name" value="PAS"/>
    <property type="match status" value="1"/>
</dbReference>
<dbReference type="Pfam" id="PF00990">
    <property type="entry name" value="GGDEF"/>
    <property type="match status" value="1"/>
</dbReference>
<dbReference type="SUPFAM" id="SSF141868">
    <property type="entry name" value="EAL domain-like"/>
    <property type="match status" value="1"/>
</dbReference>
<dbReference type="InterPro" id="IPR029787">
    <property type="entry name" value="Nucleotide_cyclase"/>
</dbReference>
<dbReference type="Pfam" id="PF00563">
    <property type="entry name" value="EAL"/>
    <property type="match status" value="1"/>
</dbReference>
<dbReference type="PROSITE" id="PS50887">
    <property type="entry name" value="GGDEF"/>
    <property type="match status" value="1"/>
</dbReference>
<reference evidence="4 5" key="1">
    <citation type="journal article" date="2015" name="Genome Announc.">
        <title>Draft Genome Sequence of Filamentous Marine Cyanobacterium Lyngbya confervoides Strain BDU141951.</title>
        <authorList>
            <person name="Chandrababunaidu M.M."/>
            <person name="Sen D."/>
            <person name="Tripathy S."/>
        </authorList>
    </citation>
    <scope>NUCLEOTIDE SEQUENCE [LARGE SCALE GENOMIC DNA]</scope>
    <source>
        <strain evidence="4 5">BDU141951</strain>
    </source>
</reference>
<dbReference type="SMART" id="SM00091">
    <property type="entry name" value="PAS"/>
    <property type="match status" value="1"/>
</dbReference>
<dbReference type="CDD" id="cd00130">
    <property type="entry name" value="PAS"/>
    <property type="match status" value="1"/>
</dbReference>
<dbReference type="PANTHER" id="PTHR33121">
    <property type="entry name" value="CYCLIC DI-GMP PHOSPHODIESTERASE PDEF"/>
    <property type="match status" value="1"/>
</dbReference>
<dbReference type="SUPFAM" id="SSF55785">
    <property type="entry name" value="PYP-like sensor domain (PAS domain)"/>
    <property type="match status" value="1"/>
</dbReference>